<dbReference type="OrthoDB" id="1145at2"/>
<evidence type="ECO:0000313" key="7">
    <source>
        <dbReference type="EMBL" id="KAB1645133.1"/>
    </source>
</evidence>
<keyword evidence="2" id="KW-0285">Flavoprotein</keyword>
<dbReference type="Gene3D" id="3.30.390.30">
    <property type="match status" value="1"/>
</dbReference>
<keyword evidence="4" id="KW-0560">Oxidoreductase</keyword>
<reference evidence="7 8" key="1">
    <citation type="submission" date="2019-09" db="EMBL/GenBank/DDBJ databases">
        <title>Phylogeny of genus Pseudoclavibacter and closely related genus.</title>
        <authorList>
            <person name="Li Y."/>
        </authorList>
    </citation>
    <scope>NUCLEOTIDE SEQUENCE [LARGE SCALE GENOMIC DNA]</scope>
    <source>
        <strain evidence="7 8">KCTC 13959</strain>
    </source>
</reference>
<dbReference type="InterPro" id="IPR036188">
    <property type="entry name" value="FAD/NAD-bd_sf"/>
</dbReference>
<gene>
    <name evidence="7" type="ORF">F8O05_02435</name>
</gene>
<dbReference type="PRINTS" id="PR00368">
    <property type="entry name" value="FADPNR"/>
</dbReference>
<keyword evidence="8" id="KW-1185">Reference proteome</keyword>
<dbReference type="EMBL" id="WBKB01000001">
    <property type="protein sequence ID" value="KAB1645133.1"/>
    <property type="molecule type" value="Genomic_DNA"/>
</dbReference>
<evidence type="ECO:0000259" key="5">
    <source>
        <dbReference type="Pfam" id="PF07992"/>
    </source>
</evidence>
<dbReference type="PANTHER" id="PTHR43557:SF2">
    <property type="entry name" value="RIESKE DOMAIN-CONTAINING PROTEIN-RELATED"/>
    <property type="match status" value="1"/>
</dbReference>
<accession>A0A7J5BFS6</accession>
<dbReference type="GO" id="GO:0016651">
    <property type="term" value="F:oxidoreductase activity, acting on NAD(P)H"/>
    <property type="evidence" value="ECO:0007669"/>
    <property type="project" value="TreeGrafter"/>
</dbReference>
<dbReference type="Pfam" id="PF07992">
    <property type="entry name" value="Pyr_redox_2"/>
    <property type="match status" value="1"/>
</dbReference>
<feature type="domain" description="Reductase C-terminal" evidence="6">
    <location>
        <begin position="328"/>
        <end position="410"/>
    </location>
</feature>
<dbReference type="GO" id="GO:0005737">
    <property type="term" value="C:cytoplasm"/>
    <property type="evidence" value="ECO:0007669"/>
    <property type="project" value="TreeGrafter"/>
</dbReference>
<dbReference type="PANTHER" id="PTHR43557">
    <property type="entry name" value="APOPTOSIS-INDUCING FACTOR 1"/>
    <property type="match status" value="1"/>
</dbReference>
<evidence type="ECO:0000256" key="3">
    <source>
        <dbReference type="ARBA" id="ARBA00022827"/>
    </source>
</evidence>
<evidence type="ECO:0000256" key="1">
    <source>
        <dbReference type="ARBA" id="ARBA00001974"/>
    </source>
</evidence>
<evidence type="ECO:0000313" key="8">
    <source>
        <dbReference type="Proteomes" id="UP000433493"/>
    </source>
</evidence>
<dbReference type="Proteomes" id="UP000433493">
    <property type="component" value="Unassembled WGS sequence"/>
</dbReference>
<dbReference type="SUPFAM" id="SSF55424">
    <property type="entry name" value="FAD/NAD-linked reductases, dimerisation (C-terminal) domain"/>
    <property type="match status" value="1"/>
</dbReference>
<protein>
    <submittedName>
        <fullName evidence="7">Ferredoxin</fullName>
    </submittedName>
</protein>
<evidence type="ECO:0000259" key="6">
    <source>
        <dbReference type="Pfam" id="PF14759"/>
    </source>
</evidence>
<name>A0A7J5BFS6_9MICO</name>
<dbReference type="Pfam" id="PF14759">
    <property type="entry name" value="Reductase_C"/>
    <property type="match status" value="1"/>
</dbReference>
<dbReference type="PRINTS" id="PR00411">
    <property type="entry name" value="PNDRDTASEI"/>
</dbReference>
<feature type="domain" description="FAD/NAD(P)-binding" evidence="5">
    <location>
        <begin position="5"/>
        <end position="309"/>
    </location>
</feature>
<dbReference type="RefSeq" id="WP_158051143.1">
    <property type="nucleotide sequence ID" value="NZ_WBKB01000001.1"/>
</dbReference>
<dbReference type="SUPFAM" id="SSF51905">
    <property type="entry name" value="FAD/NAD(P)-binding domain"/>
    <property type="match status" value="2"/>
</dbReference>
<sequence>MSTGMVIIGASQAGVQLATSLREGGYDERITLVDGASHEPYQRPPLSKDFLSGVVDAEGLRFRERDYYETNNIVLALGSPAVKVERVGDGGVVMTADGREYPYRRLAFANGAAPRKLEVPGADLDGIFSLRDADDAERLKASFQRTDNVVIIGGGFIGLEVAVNALQQGKTVTVLEAAPRIIGRAVGEETSEWFLQAHRKRGIRIDTDVQITGFHGEQGHVTGVELGDGSVIPAGIVVVGIGVIPRTELAEQLGLEVANGIVVDEYSLASDGQTLAVGDVANIPNPYDRTAEAMPRIRLESVNNAIEQARFAATTVAGTPAPYKSVPWFWSNQGEVKLQMAGLNMGYDRVLIRGDQDADKFAILYYRGDTLLGADCVNSPADFMAIRQALGKGKHLSPEAALSSEPLKKLFSDVVIA</sequence>
<evidence type="ECO:0000256" key="4">
    <source>
        <dbReference type="ARBA" id="ARBA00023002"/>
    </source>
</evidence>
<keyword evidence="3" id="KW-0274">FAD</keyword>
<dbReference type="InterPro" id="IPR023753">
    <property type="entry name" value="FAD/NAD-binding_dom"/>
</dbReference>
<dbReference type="Gene3D" id="3.50.50.60">
    <property type="entry name" value="FAD/NAD(P)-binding domain"/>
    <property type="match status" value="2"/>
</dbReference>
<comment type="cofactor">
    <cofactor evidence="1">
        <name>FAD</name>
        <dbReference type="ChEBI" id="CHEBI:57692"/>
    </cofactor>
</comment>
<organism evidence="7 8">
    <name type="scientific">Gulosibacter chungangensis</name>
    <dbReference type="NCBI Taxonomy" id="979746"/>
    <lineage>
        <taxon>Bacteria</taxon>
        <taxon>Bacillati</taxon>
        <taxon>Actinomycetota</taxon>
        <taxon>Actinomycetes</taxon>
        <taxon>Micrococcales</taxon>
        <taxon>Microbacteriaceae</taxon>
        <taxon>Gulosibacter</taxon>
    </lineage>
</organism>
<dbReference type="AlphaFoldDB" id="A0A7J5BFS6"/>
<comment type="caution">
    <text evidence="7">The sequence shown here is derived from an EMBL/GenBank/DDBJ whole genome shotgun (WGS) entry which is preliminary data.</text>
</comment>
<dbReference type="InterPro" id="IPR016156">
    <property type="entry name" value="FAD/NAD-linked_Rdtase_dimer_sf"/>
</dbReference>
<proteinExistence type="predicted"/>
<dbReference type="InterPro" id="IPR050446">
    <property type="entry name" value="FAD-oxidoreductase/Apoptosis"/>
</dbReference>
<evidence type="ECO:0000256" key="2">
    <source>
        <dbReference type="ARBA" id="ARBA00022630"/>
    </source>
</evidence>
<dbReference type="InterPro" id="IPR028202">
    <property type="entry name" value="Reductase_C"/>
</dbReference>